<dbReference type="EMBL" id="QKYT01000741">
    <property type="protein sequence ID" value="RIA81805.1"/>
    <property type="molecule type" value="Genomic_DNA"/>
</dbReference>
<comment type="caution">
    <text evidence="1">The sequence shown here is derived from an EMBL/GenBank/DDBJ whole genome shotgun (WGS) entry which is preliminary data.</text>
</comment>
<dbReference type="GO" id="GO:0005634">
    <property type="term" value="C:nucleus"/>
    <property type="evidence" value="ECO:0007669"/>
    <property type="project" value="InterPro"/>
</dbReference>
<accession>A0A397SBX8</accession>
<dbReference type="InterPro" id="IPR033375">
    <property type="entry name" value="Cggbp1"/>
</dbReference>
<dbReference type="Proteomes" id="UP000265703">
    <property type="component" value="Unassembled WGS sequence"/>
</dbReference>
<name>A0A397SBX8_9GLOM</name>
<evidence type="ECO:0008006" key="3">
    <source>
        <dbReference type="Google" id="ProtNLM"/>
    </source>
</evidence>
<dbReference type="GO" id="GO:0003690">
    <property type="term" value="F:double-stranded DNA binding"/>
    <property type="evidence" value="ECO:0007669"/>
    <property type="project" value="InterPro"/>
</dbReference>
<organism evidence="1 2">
    <name type="scientific">Glomus cerebriforme</name>
    <dbReference type="NCBI Taxonomy" id="658196"/>
    <lineage>
        <taxon>Eukaryota</taxon>
        <taxon>Fungi</taxon>
        <taxon>Fungi incertae sedis</taxon>
        <taxon>Mucoromycota</taxon>
        <taxon>Glomeromycotina</taxon>
        <taxon>Glomeromycetes</taxon>
        <taxon>Glomerales</taxon>
        <taxon>Glomeraceae</taxon>
        <taxon>Glomus</taxon>
    </lineage>
</organism>
<proteinExistence type="predicted"/>
<evidence type="ECO:0000313" key="1">
    <source>
        <dbReference type="EMBL" id="RIA81805.1"/>
    </source>
</evidence>
<dbReference type="GO" id="GO:0006357">
    <property type="term" value="P:regulation of transcription by RNA polymerase II"/>
    <property type="evidence" value="ECO:0007669"/>
    <property type="project" value="InterPro"/>
</dbReference>
<dbReference type="AlphaFoldDB" id="A0A397SBX8"/>
<keyword evidence="2" id="KW-1185">Reference proteome</keyword>
<protein>
    <recommendedName>
        <fullName evidence="3">DUF659 domain-containing protein</fullName>
    </recommendedName>
</protein>
<evidence type="ECO:0000313" key="2">
    <source>
        <dbReference type="Proteomes" id="UP000265703"/>
    </source>
</evidence>
<dbReference type="PANTHER" id="PTHR32344:SF1">
    <property type="entry name" value="U1-TYPE DOMAIN-CONTAINING PROTEIN"/>
    <property type="match status" value="1"/>
</dbReference>
<sequence length="136" mass="15867">MQRVKYKRKDTIDKHLHTVKHLKNKITDINSPIQRTLLSFENTINERERVNTDVVATFTTADISLEKIEKLKPFLLKYCKNGGLITGANQLHEKYLLLSYEIEFQKLKKSIVNKSICITIDETTDHYGHHAINILF</sequence>
<dbReference type="PANTHER" id="PTHR32344">
    <property type="entry name" value="U1-TYPE DOMAIN-CONTAINING PROTEIN"/>
    <property type="match status" value="1"/>
</dbReference>
<reference evidence="1 2" key="1">
    <citation type="submission" date="2018-06" db="EMBL/GenBank/DDBJ databases">
        <title>Comparative genomics reveals the genomic features of Rhizophagus irregularis, R. cerebriforme, R. diaphanum and Gigaspora rosea, and their symbiotic lifestyle signature.</title>
        <authorList>
            <person name="Morin E."/>
            <person name="San Clemente H."/>
            <person name="Chen E.C.H."/>
            <person name="De La Providencia I."/>
            <person name="Hainaut M."/>
            <person name="Kuo A."/>
            <person name="Kohler A."/>
            <person name="Murat C."/>
            <person name="Tang N."/>
            <person name="Roy S."/>
            <person name="Loubradou J."/>
            <person name="Henrissat B."/>
            <person name="Grigoriev I.V."/>
            <person name="Corradi N."/>
            <person name="Roux C."/>
            <person name="Martin F.M."/>
        </authorList>
    </citation>
    <scope>NUCLEOTIDE SEQUENCE [LARGE SCALE GENOMIC DNA]</scope>
    <source>
        <strain evidence="1 2">DAOM 227022</strain>
    </source>
</reference>
<gene>
    <name evidence="1" type="ORF">C1645_836371</name>
</gene>
<dbReference type="STRING" id="658196.A0A397SBX8"/>
<dbReference type="OrthoDB" id="2407789at2759"/>